<evidence type="ECO:0000256" key="3">
    <source>
        <dbReference type="SAM" id="MobiDB-lite"/>
    </source>
</evidence>
<dbReference type="InterPro" id="IPR039902">
    <property type="entry name" value="CCDC148/CCDC112"/>
</dbReference>
<dbReference type="RefSeq" id="XP_005649614.1">
    <property type="nucleotide sequence ID" value="XM_005649557.1"/>
</dbReference>
<feature type="coiled-coil region" evidence="2">
    <location>
        <begin position="188"/>
        <end position="249"/>
    </location>
</feature>
<feature type="compositionally biased region" description="Polar residues" evidence="3">
    <location>
        <begin position="1"/>
        <end position="17"/>
    </location>
</feature>
<dbReference type="GeneID" id="17043073"/>
<evidence type="ECO:0000313" key="4">
    <source>
        <dbReference type="EMBL" id="EIE25070.1"/>
    </source>
</evidence>
<feature type="compositionally biased region" description="Basic and acidic residues" evidence="3">
    <location>
        <begin position="167"/>
        <end position="181"/>
    </location>
</feature>
<feature type="region of interest" description="Disordered" evidence="3">
    <location>
        <begin position="1"/>
        <end position="23"/>
    </location>
</feature>
<comment type="caution">
    <text evidence="4">The sequence shown here is derived from an EMBL/GenBank/DDBJ whole genome shotgun (WGS) entry which is preliminary data.</text>
</comment>
<dbReference type="Proteomes" id="UP000007264">
    <property type="component" value="Unassembled WGS sequence"/>
</dbReference>
<evidence type="ECO:0000256" key="1">
    <source>
        <dbReference type="ARBA" id="ARBA00023054"/>
    </source>
</evidence>
<proteinExistence type="predicted"/>
<organism evidence="4 5">
    <name type="scientific">Coccomyxa subellipsoidea (strain C-169)</name>
    <name type="common">Green microalga</name>
    <dbReference type="NCBI Taxonomy" id="574566"/>
    <lineage>
        <taxon>Eukaryota</taxon>
        <taxon>Viridiplantae</taxon>
        <taxon>Chlorophyta</taxon>
        <taxon>core chlorophytes</taxon>
        <taxon>Trebouxiophyceae</taxon>
        <taxon>Trebouxiophyceae incertae sedis</taxon>
        <taxon>Coccomyxaceae</taxon>
        <taxon>Coccomyxa</taxon>
        <taxon>Coccomyxa subellipsoidea</taxon>
    </lineage>
</organism>
<keyword evidence="1 2" id="KW-0175">Coiled coil</keyword>
<reference evidence="4 5" key="1">
    <citation type="journal article" date="2012" name="Genome Biol.">
        <title>The genome of the polar eukaryotic microalga coccomyxa subellipsoidea reveals traits of cold adaptation.</title>
        <authorList>
            <person name="Blanc G."/>
            <person name="Agarkova I."/>
            <person name="Grimwood J."/>
            <person name="Kuo A."/>
            <person name="Brueggeman A."/>
            <person name="Dunigan D."/>
            <person name="Gurnon J."/>
            <person name="Ladunga I."/>
            <person name="Lindquist E."/>
            <person name="Lucas S."/>
            <person name="Pangilinan J."/>
            <person name="Proschold T."/>
            <person name="Salamov A."/>
            <person name="Schmutz J."/>
            <person name="Weeks D."/>
            <person name="Yamada T."/>
            <person name="Claverie J.M."/>
            <person name="Grigoriev I."/>
            <person name="Van Etten J."/>
            <person name="Lomsadze A."/>
            <person name="Borodovsky M."/>
        </authorList>
    </citation>
    <scope>NUCLEOTIDE SEQUENCE [LARGE SCALE GENOMIC DNA]</scope>
    <source>
        <strain evidence="4 5">C-169</strain>
    </source>
</reference>
<name>I0Z351_COCSC</name>
<dbReference type="AlphaFoldDB" id="I0Z351"/>
<protein>
    <submittedName>
        <fullName evidence="4">Uncharacterized protein</fullName>
    </submittedName>
</protein>
<dbReference type="PANTHER" id="PTHR21549:SF1">
    <property type="entry name" value="COILED-COIL DOMAIN-CONTAINING PROTEIN 148"/>
    <property type="match status" value="1"/>
</dbReference>
<evidence type="ECO:0000256" key="2">
    <source>
        <dbReference type="SAM" id="Coils"/>
    </source>
</evidence>
<feature type="region of interest" description="Disordered" evidence="3">
    <location>
        <begin position="147"/>
        <end position="181"/>
    </location>
</feature>
<gene>
    <name evidence="4" type="ORF">COCSUDRAFT_61313</name>
</gene>
<dbReference type="PANTHER" id="PTHR21549">
    <property type="entry name" value="MUTATED IN BLADDER CANCER 1"/>
    <property type="match status" value="1"/>
</dbReference>
<dbReference type="KEGG" id="csl:COCSUDRAFT_61313"/>
<accession>I0Z351</accession>
<dbReference type="EMBL" id="AGSI01000004">
    <property type="protein sequence ID" value="EIE25070.1"/>
    <property type="molecule type" value="Genomic_DNA"/>
</dbReference>
<sequence length="319" mass="34660">MQETNATRDPQKTQYPSANPKAKAAVRAMRADFELRRSCFREAAAQGGGREAALQLLAAALPGKTLEEMRAHDNRRMEMRRQRLMRGSAAANEARRAARLLARAESRLARSAEAAEQRAYSAAEAAERRMTGQKLQAELAAMSAQRAAAAAETERHRSAAKEAAAAEADRRRRSEQSARDRSALALAAHRAAAEVMQAQRRIEEAHAAALAEWQARQAAVQNAGRVSNRERLRADRAAARDAAAAAEAAAARKRDLRLLELAAQVRVEVAADAGRVRAPTAASAAAADDAPTAAFKPVHGYTTDEILRDKRFRAKHWHA</sequence>
<evidence type="ECO:0000313" key="5">
    <source>
        <dbReference type="Proteomes" id="UP000007264"/>
    </source>
</evidence>
<keyword evidence="5" id="KW-1185">Reference proteome</keyword>